<comment type="caution">
    <text evidence="5">The sequence shown here is derived from an EMBL/GenBank/DDBJ whole genome shotgun (WGS) entry which is preliminary data.</text>
</comment>
<evidence type="ECO:0000256" key="1">
    <source>
        <dbReference type="ARBA" id="ARBA00010688"/>
    </source>
</evidence>
<dbReference type="PANTHER" id="PTHR43085:SF57">
    <property type="entry name" value="CARBOHYDRATE KINASE PFKB DOMAIN-CONTAINING PROTEIN"/>
    <property type="match status" value="1"/>
</dbReference>
<dbReference type="EMBL" id="JAVDSB010000001">
    <property type="protein sequence ID" value="MDR6549090.1"/>
    <property type="molecule type" value="Genomic_DNA"/>
</dbReference>
<dbReference type="InterPro" id="IPR011611">
    <property type="entry name" value="PfkB_dom"/>
</dbReference>
<feature type="domain" description="Carbohydrate kinase PfkB" evidence="4">
    <location>
        <begin position="303"/>
        <end position="361"/>
    </location>
</feature>
<evidence type="ECO:0000256" key="2">
    <source>
        <dbReference type="ARBA" id="ARBA00022679"/>
    </source>
</evidence>
<evidence type="ECO:0000313" key="6">
    <source>
        <dbReference type="Proteomes" id="UP001267290"/>
    </source>
</evidence>
<gene>
    <name evidence="5" type="ORF">J2736_000273</name>
</gene>
<evidence type="ECO:0000313" key="5">
    <source>
        <dbReference type="EMBL" id="MDR6549090.1"/>
    </source>
</evidence>
<dbReference type="InterPro" id="IPR050306">
    <property type="entry name" value="PfkB_Carbo_kinase"/>
</dbReference>
<dbReference type="RefSeq" id="WP_310222783.1">
    <property type="nucleotide sequence ID" value="NZ_JAVDSB010000001.1"/>
</dbReference>
<evidence type="ECO:0000256" key="3">
    <source>
        <dbReference type="ARBA" id="ARBA00022777"/>
    </source>
</evidence>
<keyword evidence="3 5" id="KW-0418">Kinase</keyword>
<dbReference type="PANTHER" id="PTHR43085">
    <property type="entry name" value="HEXOKINASE FAMILY MEMBER"/>
    <property type="match status" value="1"/>
</dbReference>
<organism evidence="5 6">
    <name type="scientific">Paenibacillus qinlingensis</name>
    <dbReference type="NCBI Taxonomy" id="1837343"/>
    <lineage>
        <taxon>Bacteria</taxon>
        <taxon>Bacillati</taxon>
        <taxon>Bacillota</taxon>
        <taxon>Bacilli</taxon>
        <taxon>Bacillales</taxon>
        <taxon>Paenibacillaceae</taxon>
        <taxon>Paenibacillus</taxon>
    </lineage>
</organism>
<dbReference type="GO" id="GO:0016301">
    <property type="term" value="F:kinase activity"/>
    <property type="evidence" value="ECO:0007669"/>
    <property type="project" value="UniProtKB-KW"/>
</dbReference>
<evidence type="ECO:0000259" key="4">
    <source>
        <dbReference type="Pfam" id="PF00294"/>
    </source>
</evidence>
<accession>A0ABU1NNQ5</accession>
<dbReference type="Proteomes" id="UP001267290">
    <property type="component" value="Unassembled WGS sequence"/>
</dbReference>
<dbReference type="SUPFAM" id="SSF53613">
    <property type="entry name" value="Ribokinase-like"/>
    <property type="match status" value="1"/>
</dbReference>
<dbReference type="Pfam" id="PF00294">
    <property type="entry name" value="PfkB"/>
    <property type="match status" value="2"/>
</dbReference>
<feature type="domain" description="Carbohydrate kinase PfkB" evidence="4">
    <location>
        <begin position="5"/>
        <end position="278"/>
    </location>
</feature>
<proteinExistence type="inferred from homology"/>
<sequence length="411" mass="44879">MSGKAEVVVAGHICLDIIPTMDEKQTSIAELLSPGKLVNIGPAVISTGGAVSNTGIALHRLGSKVKLMGKIGADPFGEAILTLLRQQEASLVEGMIISREGNSSYSIVISPPNMDRMFLHSTGTNDTYAASDLKQEHLQGAKLFHFGYPPLMKRMFENEGGELLSLLKKVKESELTVSLDLAKPDPESDAGRANWRAILTKSLPFVDVFLPSFEEIVYMLDRERYDLMEKASPDGDLLSYVDVELLAQLSAELIQMGVAIVVIKLGEHGVYVRTTSDEKRLAQMGFCSPKQDLLDDWLNCEMISSCYEVDVVGTTGAGDCTIAGFLFGLTRGLTLKESLQSAVGVGACNVEQADATSGIPEMAVVQDRMYRGWKKRATKLKLVNWHLHEDQIWIGPHHKSPKEGVEANEAK</sequence>
<keyword evidence="2" id="KW-0808">Transferase</keyword>
<comment type="similarity">
    <text evidence="1">Belongs to the carbohydrate kinase PfkB family.</text>
</comment>
<keyword evidence="6" id="KW-1185">Reference proteome</keyword>
<dbReference type="InterPro" id="IPR029056">
    <property type="entry name" value="Ribokinase-like"/>
</dbReference>
<reference evidence="5 6" key="1">
    <citation type="submission" date="2023-07" db="EMBL/GenBank/DDBJ databases">
        <title>Sorghum-associated microbial communities from plants grown in Nebraska, USA.</title>
        <authorList>
            <person name="Schachtman D."/>
        </authorList>
    </citation>
    <scope>NUCLEOTIDE SEQUENCE [LARGE SCALE GENOMIC DNA]</scope>
    <source>
        <strain evidence="5 6">CC258</strain>
    </source>
</reference>
<name>A0ABU1NNQ5_9BACL</name>
<protein>
    <submittedName>
        <fullName evidence="5">Sugar/nucleoside kinase (Ribokinase family)</fullName>
    </submittedName>
</protein>
<dbReference type="Gene3D" id="3.40.1190.20">
    <property type="match status" value="1"/>
</dbReference>